<dbReference type="EMBL" id="CAJZBQ010000046">
    <property type="protein sequence ID" value="CAG9328792.1"/>
    <property type="molecule type" value="Genomic_DNA"/>
</dbReference>
<evidence type="ECO:0000313" key="1">
    <source>
        <dbReference type="EMBL" id="CAG9328792.1"/>
    </source>
</evidence>
<sequence>MVEDYMGCFMKVSKSTKQHITRFFILDLESTCMRCFEDQYQAHNRLSPNTQINELISEIEFNKVLQLNNFRVGVKSGNSFCIYLKDKEKEIWIVPWIKERMEQLYQKFVELEENTKINWNRQSLNGDSDVPAEEVKTIVLPNGNIYSGELNEEGVPHGDSGREFCEDGSIYYGSFRNGKWHGPGCIINSNLDIVQREYIDGALCGI</sequence>
<name>A0AAU9JW91_9CILI</name>
<evidence type="ECO:0000313" key="2">
    <source>
        <dbReference type="Proteomes" id="UP001162131"/>
    </source>
</evidence>
<keyword evidence="2" id="KW-1185">Reference proteome</keyword>
<accession>A0AAU9JW91</accession>
<dbReference type="Proteomes" id="UP001162131">
    <property type="component" value="Unassembled WGS sequence"/>
</dbReference>
<comment type="caution">
    <text evidence="1">The sequence shown here is derived from an EMBL/GenBank/DDBJ whole genome shotgun (WGS) entry which is preliminary data.</text>
</comment>
<dbReference type="SUPFAM" id="SSF82185">
    <property type="entry name" value="Histone H3 K4-specific methyltransferase SET7/9 N-terminal domain"/>
    <property type="match status" value="1"/>
</dbReference>
<dbReference type="Gene3D" id="2.20.110.10">
    <property type="entry name" value="Histone H3 K4-specific methyltransferase SET7/9 N-terminal domain"/>
    <property type="match status" value="1"/>
</dbReference>
<dbReference type="AlphaFoldDB" id="A0AAU9JW91"/>
<reference evidence="1" key="1">
    <citation type="submission" date="2021-09" db="EMBL/GenBank/DDBJ databases">
        <authorList>
            <consortium name="AG Swart"/>
            <person name="Singh M."/>
            <person name="Singh A."/>
            <person name="Seah K."/>
            <person name="Emmerich C."/>
        </authorList>
    </citation>
    <scope>NUCLEOTIDE SEQUENCE</scope>
    <source>
        <strain evidence="1">ATCC30299</strain>
    </source>
</reference>
<proteinExistence type="predicted"/>
<organism evidence="1 2">
    <name type="scientific">Blepharisma stoltei</name>
    <dbReference type="NCBI Taxonomy" id="1481888"/>
    <lineage>
        <taxon>Eukaryota</taxon>
        <taxon>Sar</taxon>
        <taxon>Alveolata</taxon>
        <taxon>Ciliophora</taxon>
        <taxon>Postciliodesmatophora</taxon>
        <taxon>Heterotrichea</taxon>
        <taxon>Heterotrichida</taxon>
        <taxon>Blepharismidae</taxon>
        <taxon>Blepharisma</taxon>
    </lineage>
</organism>
<gene>
    <name evidence="1" type="ORF">BSTOLATCC_MIC46782</name>
</gene>
<protein>
    <submittedName>
        <fullName evidence="1">Uncharacterized protein</fullName>
    </submittedName>
</protein>